<dbReference type="OrthoDB" id="9784880at2"/>
<keyword evidence="4" id="KW-0274">FAD</keyword>
<dbReference type="PRINTS" id="PR00368">
    <property type="entry name" value="FADPNR"/>
</dbReference>
<dbReference type="SUPFAM" id="SSF51905">
    <property type="entry name" value="FAD/NAD(P)-binding domain"/>
    <property type="match status" value="1"/>
</dbReference>
<dbReference type="InterPro" id="IPR036188">
    <property type="entry name" value="FAD/NAD-bd_sf"/>
</dbReference>
<evidence type="ECO:0000256" key="4">
    <source>
        <dbReference type="ARBA" id="ARBA00022827"/>
    </source>
</evidence>
<dbReference type="RefSeq" id="WP_132515939.1">
    <property type="nucleotide sequence ID" value="NZ_SMKP01000156.1"/>
</dbReference>
<dbReference type="Proteomes" id="UP000294543">
    <property type="component" value="Unassembled WGS sequence"/>
</dbReference>
<dbReference type="PANTHER" id="PTHR42913:SF3">
    <property type="entry name" value="64 KDA MITOCHONDRIAL NADH DEHYDROGENASE (EUROFUNG)"/>
    <property type="match status" value="1"/>
</dbReference>
<feature type="domain" description="FAD/NAD(P)-binding" evidence="6">
    <location>
        <begin position="6"/>
        <end position="277"/>
    </location>
</feature>
<dbReference type="InterPro" id="IPR051169">
    <property type="entry name" value="NADH-Q_oxidoreductase"/>
</dbReference>
<comment type="similarity">
    <text evidence="2">Belongs to the NADH dehydrogenase family.</text>
</comment>
<evidence type="ECO:0000259" key="6">
    <source>
        <dbReference type="Pfam" id="PF07992"/>
    </source>
</evidence>
<dbReference type="PANTHER" id="PTHR42913">
    <property type="entry name" value="APOPTOSIS-INDUCING FACTOR 1"/>
    <property type="match status" value="1"/>
</dbReference>
<evidence type="ECO:0000313" key="8">
    <source>
        <dbReference type="Proteomes" id="UP000294543"/>
    </source>
</evidence>
<dbReference type="Gene3D" id="3.50.50.100">
    <property type="match status" value="1"/>
</dbReference>
<evidence type="ECO:0000256" key="2">
    <source>
        <dbReference type="ARBA" id="ARBA00005272"/>
    </source>
</evidence>
<organism evidence="7 8">
    <name type="scientific">Nonomuraea diastatica</name>
    <dbReference type="NCBI Taxonomy" id="1848329"/>
    <lineage>
        <taxon>Bacteria</taxon>
        <taxon>Bacillati</taxon>
        <taxon>Actinomycetota</taxon>
        <taxon>Actinomycetes</taxon>
        <taxon>Streptosporangiales</taxon>
        <taxon>Streptosporangiaceae</taxon>
        <taxon>Nonomuraea</taxon>
    </lineage>
</organism>
<evidence type="ECO:0000256" key="5">
    <source>
        <dbReference type="ARBA" id="ARBA00023002"/>
    </source>
</evidence>
<name>A0A4R4W645_9ACTN</name>
<keyword evidence="5" id="KW-0560">Oxidoreductase</keyword>
<proteinExistence type="inferred from homology"/>
<reference evidence="7 8" key="1">
    <citation type="submission" date="2019-03" db="EMBL/GenBank/DDBJ databases">
        <title>Draft genome sequences of novel Actinobacteria.</title>
        <authorList>
            <person name="Sahin N."/>
            <person name="Ay H."/>
            <person name="Saygin H."/>
        </authorList>
    </citation>
    <scope>NUCLEOTIDE SEQUENCE [LARGE SCALE GENOMIC DNA]</scope>
    <source>
        <strain evidence="7 8">KC712</strain>
    </source>
</reference>
<keyword evidence="3" id="KW-0285">Flavoprotein</keyword>
<comment type="cofactor">
    <cofactor evidence="1">
        <name>FAD</name>
        <dbReference type="ChEBI" id="CHEBI:57692"/>
    </cofactor>
</comment>
<dbReference type="EMBL" id="SMKP01000156">
    <property type="protein sequence ID" value="TDD14098.1"/>
    <property type="molecule type" value="Genomic_DNA"/>
</dbReference>
<comment type="caution">
    <text evidence="7">The sequence shown here is derived from an EMBL/GenBank/DDBJ whole genome shotgun (WGS) entry which is preliminary data.</text>
</comment>
<dbReference type="GO" id="GO:0019646">
    <property type="term" value="P:aerobic electron transport chain"/>
    <property type="evidence" value="ECO:0007669"/>
    <property type="project" value="TreeGrafter"/>
</dbReference>
<gene>
    <name evidence="7" type="ORF">E1294_38645</name>
</gene>
<keyword evidence="8" id="KW-1185">Reference proteome</keyword>
<dbReference type="GO" id="GO:0003955">
    <property type="term" value="F:NAD(P)H dehydrogenase (quinone) activity"/>
    <property type="evidence" value="ECO:0007669"/>
    <property type="project" value="TreeGrafter"/>
</dbReference>
<sequence length="395" mass="41465">MTENIDAVVIGGGYAGVMAANRLTQRNDVTVTLINPRPAFVERLRLHQLVGGSHDAVVDYKDVLAKSVRLVVDTVTRIDAAGRRASLATGGTVGYDYLIYAVGSGSADPRVPGAAEFAYPIATLEEAQRLRPVIDAAPATAAVTVVGGGPTGIETAAELAEANRTVTLVCGGMLGPYLHPRVRRSVAKQLARLGVTVLDGPKAKVTAVTCDAVQLGDGRELPSEVTIWTAGFGVPDLAARSGLSTDAVGRLLTDETLTSVDDARIVAAGDSAAPSDLPLRMSCQTARPLGAHAADTVLSRIAGERSAAINVGYFGQCIALGRRAATAQLASRDDTVNKFSIGGRLGAMIKEGSCRGMVKELAHEGRKPGSFTWWFKDDKRRQLLQTKRGEALAIR</sequence>
<protein>
    <submittedName>
        <fullName evidence="7">FAD-dependent oxidoreductase</fullName>
    </submittedName>
</protein>
<evidence type="ECO:0000313" key="7">
    <source>
        <dbReference type="EMBL" id="TDD14098.1"/>
    </source>
</evidence>
<dbReference type="InterPro" id="IPR023753">
    <property type="entry name" value="FAD/NAD-binding_dom"/>
</dbReference>
<evidence type="ECO:0000256" key="3">
    <source>
        <dbReference type="ARBA" id="ARBA00022630"/>
    </source>
</evidence>
<dbReference type="Pfam" id="PF07992">
    <property type="entry name" value="Pyr_redox_2"/>
    <property type="match status" value="1"/>
</dbReference>
<dbReference type="PRINTS" id="PR00469">
    <property type="entry name" value="PNDRDTASEII"/>
</dbReference>
<dbReference type="AlphaFoldDB" id="A0A4R4W645"/>
<accession>A0A4R4W645</accession>
<evidence type="ECO:0000256" key="1">
    <source>
        <dbReference type="ARBA" id="ARBA00001974"/>
    </source>
</evidence>